<feature type="region of interest" description="Disordered" evidence="12">
    <location>
        <begin position="539"/>
        <end position="576"/>
    </location>
</feature>
<evidence type="ECO:0000256" key="8">
    <source>
        <dbReference type="ARBA" id="ARBA00022833"/>
    </source>
</evidence>
<dbReference type="CDD" id="cd00009">
    <property type="entry name" value="AAA"/>
    <property type="match status" value="1"/>
</dbReference>
<evidence type="ECO:0000256" key="4">
    <source>
        <dbReference type="ARBA" id="ARBA00022695"/>
    </source>
</evidence>
<dbReference type="SUPFAM" id="SSF48019">
    <property type="entry name" value="post-AAA+ oligomerization domain-like"/>
    <property type="match status" value="1"/>
</dbReference>
<keyword evidence="4" id="KW-0548">Nucleotidyltransferase</keyword>
<feature type="compositionally biased region" description="Polar residues" evidence="12">
    <location>
        <begin position="401"/>
        <end position="413"/>
    </location>
</feature>
<feature type="compositionally biased region" description="Polar residues" evidence="12">
    <location>
        <begin position="424"/>
        <end position="438"/>
    </location>
</feature>
<dbReference type="RefSeq" id="WP_084257707.1">
    <property type="nucleotide sequence ID" value="NZ_FWWV01000046.1"/>
</dbReference>
<gene>
    <name evidence="14" type="ORF">SAMN05660772_01097</name>
</gene>
<dbReference type="NCBIfam" id="NF005942">
    <property type="entry name" value="PRK07994.1"/>
    <property type="match status" value="1"/>
</dbReference>
<evidence type="ECO:0000256" key="2">
    <source>
        <dbReference type="ARBA" id="ARBA00012417"/>
    </source>
</evidence>
<comment type="similarity">
    <text evidence="1">Belongs to the DnaX/STICHEL family.</text>
</comment>
<dbReference type="FunFam" id="1.10.8.60:FF:000013">
    <property type="entry name" value="DNA polymerase III subunit gamma/tau"/>
    <property type="match status" value="1"/>
</dbReference>
<keyword evidence="6" id="KW-0479">Metal-binding</keyword>
<dbReference type="Gene3D" id="3.30.300.150">
    <property type="entry name" value="DNA polymerase III, tau subunit, domain V"/>
    <property type="match status" value="1"/>
</dbReference>
<evidence type="ECO:0000256" key="3">
    <source>
        <dbReference type="ARBA" id="ARBA00022679"/>
    </source>
</evidence>
<protein>
    <recommendedName>
        <fullName evidence="2">DNA-directed DNA polymerase</fullName>
        <ecNumber evidence="2">2.7.7.7</ecNumber>
    </recommendedName>
</protein>
<dbReference type="PANTHER" id="PTHR11669">
    <property type="entry name" value="REPLICATION FACTOR C / DNA POLYMERASE III GAMMA-TAU SUBUNIT"/>
    <property type="match status" value="1"/>
</dbReference>
<dbReference type="Gene3D" id="3.40.50.300">
    <property type="entry name" value="P-loop containing nucleotide triphosphate hydrolases"/>
    <property type="match status" value="1"/>
</dbReference>
<evidence type="ECO:0000256" key="1">
    <source>
        <dbReference type="ARBA" id="ARBA00006360"/>
    </source>
</evidence>
<dbReference type="InterPro" id="IPR027417">
    <property type="entry name" value="P-loop_NTPase"/>
</dbReference>
<dbReference type="EC" id="2.7.7.7" evidence="2"/>
<dbReference type="NCBIfam" id="NF004046">
    <property type="entry name" value="PRK05563.1"/>
    <property type="match status" value="1"/>
</dbReference>
<dbReference type="InterPro" id="IPR050238">
    <property type="entry name" value="DNA_Rep/Repair_Clamp_Loader"/>
</dbReference>
<dbReference type="InterPro" id="IPR022754">
    <property type="entry name" value="DNA_pol_III_gamma-3"/>
</dbReference>
<dbReference type="InterPro" id="IPR021029">
    <property type="entry name" value="DNA_pol_III_tau_dom-5"/>
</dbReference>
<dbReference type="InterPro" id="IPR008921">
    <property type="entry name" value="DNA_pol3_clamp-load_cplx_C"/>
</dbReference>
<keyword evidence="7" id="KW-0547">Nucleotide-binding</keyword>
<keyword evidence="10" id="KW-0239">DNA-directed DNA polymerase</keyword>
<dbReference type="NCBIfam" id="TIGR02397">
    <property type="entry name" value="dnaX_nterm"/>
    <property type="match status" value="1"/>
</dbReference>
<dbReference type="GO" id="GO:0006261">
    <property type="term" value="P:DNA-templated DNA replication"/>
    <property type="evidence" value="ECO:0007669"/>
    <property type="project" value="TreeGrafter"/>
</dbReference>
<dbReference type="Proteomes" id="UP000192408">
    <property type="component" value="Unassembled WGS sequence"/>
</dbReference>
<dbReference type="SMART" id="SM00382">
    <property type="entry name" value="AAA"/>
    <property type="match status" value="1"/>
</dbReference>
<accession>A0A1W1V499</accession>
<dbReference type="STRING" id="1122938.SAMN05660772_01097"/>
<dbReference type="InterPro" id="IPR012763">
    <property type="entry name" value="DNA_pol_III_sug/sutau_N"/>
</dbReference>
<dbReference type="SUPFAM" id="SSF52540">
    <property type="entry name" value="P-loop containing nucleoside triphosphate hydrolases"/>
    <property type="match status" value="1"/>
</dbReference>
<feature type="compositionally biased region" description="Basic and acidic residues" evidence="12">
    <location>
        <begin position="414"/>
        <end position="423"/>
    </location>
</feature>
<feature type="region of interest" description="Disordered" evidence="12">
    <location>
        <begin position="504"/>
        <end position="527"/>
    </location>
</feature>
<dbReference type="GO" id="GO:0003677">
    <property type="term" value="F:DNA binding"/>
    <property type="evidence" value="ECO:0007669"/>
    <property type="project" value="InterPro"/>
</dbReference>
<feature type="region of interest" description="Disordered" evidence="12">
    <location>
        <begin position="401"/>
        <end position="438"/>
    </location>
</feature>
<evidence type="ECO:0000256" key="10">
    <source>
        <dbReference type="ARBA" id="ARBA00022932"/>
    </source>
</evidence>
<proteinExistence type="inferred from homology"/>
<feature type="compositionally biased region" description="Polar residues" evidence="12">
    <location>
        <begin position="542"/>
        <end position="561"/>
    </location>
</feature>
<dbReference type="GO" id="GO:0009360">
    <property type="term" value="C:DNA polymerase III complex"/>
    <property type="evidence" value="ECO:0007669"/>
    <property type="project" value="InterPro"/>
</dbReference>
<dbReference type="Pfam" id="PF22608">
    <property type="entry name" value="DNAX_ATPase_lid"/>
    <property type="match status" value="1"/>
</dbReference>
<evidence type="ECO:0000256" key="5">
    <source>
        <dbReference type="ARBA" id="ARBA00022705"/>
    </source>
</evidence>
<evidence type="ECO:0000313" key="15">
    <source>
        <dbReference type="Proteomes" id="UP000192408"/>
    </source>
</evidence>
<comment type="catalytic activity">
    <reaction evidence="11">
        <text>DNA(n) + a 2'-deoxyribonucleoside 5'-triphosphate = DNA(n+1) + diphosphate</text>
        <dbReference type="Rhea" id="RHEA:22508"/>
        <dbReference type="Rhea" id="RHEA-COMP:17339"/>
        <dbReference type="Rhea" id="RHEA-COMP:17340"/>
        <dbReference type="ChEBI" id="CHEBI:33019"/>
        <dbReference type="ChEBI" id="CHEBI:61560"/>
        <dbReference type="ChEBI" id="CHEBI:173112"/>
        <dbReference type="EC" id="2.7.7.7"/>
    </reaction>
</comment>
<name>A0A1W1V499_9PAST</name>
<dbReference type="CDD" id="cd18137">
    <property type="entry name" value="HLD_clamp_pol_III_gamma_tau"/>
    <property type="match status" value="1"/>
</dbReference>
<evidence type="ECO:0000256" key="9">
    <source>
        <dbReference type="ARBA" id="ARBA00022840"/>
    </source>
</evidence>
<organism evidence="14 15">
    <name type="scientific">Pasteurella testudinis DSM 23072</name>
    <dbReference type="NCBI Taxonomy" id="1122938"/>
    <lineage>
        <taxon>Bacteria</taxon>
        <taxon>Pseudomonadati</taxon>
        <taxon>Pseudomonadota</taxon>
        <taxon>Gammaproteobacteria</taxon>
        <taxon>Pasteurellales</taxon>
        <taxon>Pasteurellaceae</taxon>
        <taxon>Pasteurella</taxon>
    </lineage>
</organism>
<dbReference type="FunFam" id="3.40.50.300:FF:000014">
    <property type="entry name" value="DNA polymerase III subunit gamma/tau"/>
    <property type="match status" value="1"/>
</dbReference>
<evidence type="ECO:0000256" key="7">
    <source>
        <dbReference type="ARBA" id="ARBA00022741"/>
    </source>
</evidence>
<keyword evidence="8" id="KW-0862">Zinc</keyword>
<evidence type="ECO:0000313" key="14">
    <source>
        <dbReference type="EMBL" id="SMB88126.1"/>
    </source>
</evidence>
<keyword evidence="9" id="KW-0067">ATP-binding</keyword>
<evidence type="ECO:0000259" key="13">
    <source>
        <dbReference type="SMART" id="SM00382"/>
    </source>
</evidence>
<dbReference type="InterPro" id="IPR045085">
    <property type="entry name" value="HLD_clamp_pol_III_gamma_tau"/>
</dbReference>
<dbReference type="Gene3D" id="1.10.8.60">
    <property type="match status" value="1"/>
</dbReference>
<dbReference type="InterPro" id="IPR003593">
    <property type="entry name" value="AAA+_ATPase"/>
</dbReference>
<dbReference type="GO" id="GO:0003887">
    <property type="term" value="F:DNA-directed DNA polymerase activity"/>
    <property type="evidence" value="ECO:0007669"/>
    <property type="project" value="UniProtKB-KW"/>
</dbReference>
<feature type="domain" description="AAA+ ATPase" evidence="13">
    <location>
        <begin position="37"/>
        <end position="178"/>
    </location>
</feature>
<dbReference type="GO" id="GO:0046872">
    <property type="term" value="F:metal ion binding"/>
    <property type="evidence" value="ECO:0007669"/>
    <property type="project" value="UniProtKB-KW"/>
</dbReference>
<keyword evidence="5" id="KW-0235">DNA replication</keyword>
<dbReference type="Pfam" id="PF12170">
    <property type="entry name" value="DNA_pol3_tau_5"/>
    <property type="match status" value="1"/>
</dbReference>
<evidence type="ECO:0000256" key="11">
    <source>
        <dbReference type="ARBA" id="ARBA00049244"/>
    </source>
</evidence>
<evidence type="ECO:0000256" key="12">
    <source>
        <dbReference type="SAM" id="MobiDB-lite"/>
    </source>
</evidence>
<dbReference type="AlphaFoldDB" id="A0A1W1V499"/>
<dbReference type="Gene3D" id="1.20.272.10">
    <property type="match status" value="1"/>
</dbReference>
<dbReference type="InterPro" id="IPR038249">
    <property type="entry name" value="PolIII_tau_V_sf"/>
</dbReference>
<evidence type="ECO:0000256" key="6">
    <source>
        <dbReference type="ARBA" id="ARBA00022723"/>
    </source>
</evidence>
<dbReference type="PANTHER" id="PTHR11669:SF0">
    <property type="entry name" value="PROTEIN STICHEL-LIKE 2"/>
    <property type="match status" value="1"/>
</dbReference>
<dbReference type="EMBL" id="FWWV01000046">
    <property type="protein sequence ID" value="SMB88126.1"/>
    <property type="molecule type" value="Genomic_DNA"/>
</dbReference>
<dbReference type="FunFam" id="1.20.272.10:FF:000003">
    <property type="entry name" value="DNA polymerase III subunit gamma/tau"/>
    <property type="match status" value="1"/>
</dbReference>
<keyword evidence="15" id="KW-1185">Reference proteome</keyword>
<sequence length="812" mass="91096">MSYQVLARKWRPQRFSQVVGQEHVLTALANGLESNRLHHAYLFSGTRGVGKTSIARLFAKGLNCEHGVTAEPCGECENCRAIEEGRFIDLLEIDAASRTKVEDTRELLDNVQYKPVQGRYKIYLIDEVHMLSRHSFNALLKTLEEPPEYVKFLLATTDPHKLPITILSRCIQFHLKALEPVQIADHLEMILQQEDIPYQRNALDYIAKAAKGSIRDSLSLTDQAIAVSKGNITAEIVHHMLGTLDSEQALDIIQALQLADGEAIMKAVRQVAEKGVEWDQLLQEIATHLHQIAMRQLLKPSADTEDRIDFLARNLPPEDVQYYYQLMLVGRKELPYAPDQRSGVEMTMLRALAFHPKLLHWEKSAEQHSPQDSAGNHSKIKNSAENARQHVDQLRQTLNQAETAPQQTTLQRTVEQRAVEQRTAEQLTTAQPPLTAQQSTVAESATVTAQSVMPHATQFERLDSLAENPEISVAEMGVVDPAAEQVEVEAIAATAEPQITAMASARTANAETASTETTSAENAATGESAALKALRARDKLRQTTQKKSPKLTPQPSSASQNDKAETALADNRSMPLKEKSLEIMERLNRISTDQQSAVGNRNKHVQTPIQAEPLPNADELKDDDDSEAISDVIGEDYHWQWSNPELEQTADNRLRPSDIKQAILQERTPELVAKVLKLSAERDHWSDMIEKLSVSGMVKQLGLNSLLLQEDDNRQDEKVVVLGLRPEQSNLNNERYIKPLAQQLSEFYQRQVRLEIQIEADRSRLTPLEQRRQVYLELGEQAKQALQHDPQLALLQQEFDAVLDLDSIRAVG</sequence>
<reference evidence="15" key="1">
    <citation type="submission" date="2017-04" db="EMBL/GenBank/DDBJ databases">
        <authorList>
            <person name="Varghese N."/>
            <person name="Submissions S."/>
        </authorList>
    </citation>
    <scope>NUCLEOTIDE SEQUENCE [LARGE SCALE GENOMIC DNA]</scope>
    <source>
        <strain evidence="15">DSM 23072</strain>
    </source>
</reference>
<dbReference type="GO" id="GO:0005524">
    <property type="term" value="F:ATP binding"/>
    <property type="evidence" value="ECO:0007669"/>
    <property type="project" value="UniProtKB-KW"/>
</dbReference>
<keyword evidence="3" id="KW-0808">Transferase</keyword>
<dbReference type="Pfam" id="PF12169">
    <property type="entry name" value="DNA_pol3_gamma3"/>
    <property type="match status" value="1"/>
</dbReference>
<dbReference type="Pfam" id="PF13177">
    <property type="entry name" value="DNA_pol3_delta2"/>
    <property type="match status" value="1"/>
</dbReference>